<dbReference type="FunFam" id="1.25.40.180:FF:000008">
    <property type="entry name" value="Programmed cell death protein 4"/>
    <property type="match status" value="1"/>
</dbReference>
<dbReference type="Gene3D" id="1.25.40.180">
    <property type="match status" value="2"/>
</dbReference>
<dbReference type="EMBL" id="JARPUR010000002">
    <property type="protein sequence ID" value="KAK4883637.1"/>
    <property type="molecule type" value="Genomic_DNA"/>
</dbReference>
<evidence type="ECO:0000256" key="2">
    <source>
        <dbReference type="ARBA" id="ARBA00005497"/>
    </source>
</evidence>
<dbReference type="SUPFAM" id="SSF48371">
    <property type="entry name" value="ARM repeat"/>
    <property type="match status" value="2"/>
</dbReference>
<sequence length="766" mass="86811">MDTKTWTVVQFLDDETVEAVPSPWIQGTNECHWPTLPPEKLRQAIKKWEPLNTCWATHKIRIFRNATFDDYLLATQKAKLAQQTSDLNSEIDDSTQPIQITRSGRKVQKILSSSDESFNCSDLPEPPKIKSALKIKKNTLQKLVKRTNLLTEMLRDALTLLKDLRKDVSIMFNNNKQLEMNKSSFFEDCKIKLPIDNNHDFEELESFFSSEDNVNKAVLELSKVGGSTIYDFIKRCLGLLMTNSQALCFSWMGLKGKRKFKNLNISKVVIKSAERSGLSKDNKEIEVAVQLWLRRASDRQRSNKAKIYYSSTSTFVINSISTCTMASDKESVELDIEIDNEIKPPAPQEQTNGDPSVSTDISKRKPRKLNRQHSKENPAVHSGFIHGPRSWKNSRRSRNGHGRGLPKKGGAGGKGVWGIPGSELLEAYEDANDPNYDYENLSNGDIELKVVIPEVSNEDLKKKIEPIILEYFENGDTHEAALSVQDTISYKFRDIFIQFAVEISMDHKPSHREMTSVLISDLFGHVINETDITKAFENLLANLPDLILDCPDACTIIGNFVARAIADDCIPPKFLMTAKGKCNEKYFQEAITRADTLLSMKHGLVRLHNVWGVGGALRPVKYLTRQMTLLLQEFISSGDIDEASRCLHALEVPHFHHELVYEAIVMALEANNVLKEEALCRLLKAFEAAVLVTQDQMERGFLRVFDDLPDISMDVPLAYIILDRFVDRCSKQGFLSETVIAKLPSRGRKRFVSEGDQQFLKTYKIS</sequence>
<reference evidence="10" key="1">
    <citation type="submission" date="2023-01" db="EMBL/GenBank/DDBJ databases">
        <title>Key to firefly adult light organ development and bioluminescence: homeobox transcription factors regulate luciferase expression and transportation to peroxisome.</title>
        <authorList>
            <person name="Fu X."/>
        </authorList>
    </citation>
    <scope>NUCLEOTIDE SEQUENCE [LARGE SCALE GENOMIC DNA]</scope>
</reference>
<comment type="caution">
    <text evidence="9">The sequence shown here is derived from an EMBL/GenBank/DDBJ whole genome shotgun (WGS) entry which is preliminary data.</text>
</comment>
<protein>
    <recommendedName>
        <fullName evidence="3">Programmed cell death protein 4</fullName>
    </recommendedName>
</protein>
<evidence type="ECO:0000259" key="8">
    <source>
        <dbReference type="PROSITE" id="PS51366"/>
    </source>
</evidence>
<evidence type="ECO:0000313" key="9">
    <source>
        <dbReference type="EMBL" id="KAK4883637.1"/>
    </source>
</evidence>
<dbReference type="SMART" id="SM00544">
    <property type="entry name" value="MA3"/>
    <property type="match status" value="2"/>
</dbReference>
<keyword evidence="6" id="KW-0539">Nucleus</keyword>
<dbReference type="InterPro" id="IPR016024">
    <property type="entry name" value="ARM-type_fold"/>
</dbReference>
<evidence type="ECO:0000256" key="6">
    <source>
        <dbReference type="ARBA" id="ARBA00023242"/>
    </source>
</evidence>
<dbReference type="GO" id="GO:0005634">
    <property type="term" value="C:nucleus"/>
    <property type="evidence" value="ECO:0007669"/>
    <property type="project" value="TreeGrafter"/>
</dbReference>
<dbReference type="GO" id="GO:0045892">
    <property type="term" value="P:negative regulation of DNA-templated transcription"/>
    <property type="evidence" value="ECO:0007669"/>
    <property type="project" value="InterPro"/>
</dbReference>
<evidence type="ECO:0000256" key="1">
    <source>
        <dbReference type="ARBA" id="ARBA00004496"/>
    </source>
</evidence>
<dbReference type="PROSITE" id="PS51366">
    <property type="entry name" value="MI"/>
    <property type="match status" value="2"/>
</dbReference>
<dbReference type="FunFam" id="1.25.40.180:FF:000009">
    <property type="entry name" value="programmed cell death protein 4"/>
    <property type="match status" value="1"/>
</dbReference>
<gene>
    <name evidence="9" type="ORF">RN001_006956</name>
</gene>
<keyword evidence="5" id="KW-0677">Repeat</keyword>
<evidence type="ECO:0000256" key="4">
    <source>
        <dbReference type="ARBA" id="ARBA00022490"/>
    </source>
</evidence>
<keyword evidence="10" id="KW-1185">Reference proteome</keyword>
<proteinExistence type="inferred from homology"/>
<feature type="domain" description="MI" evidence="8">
    <location>
        <begin position="459"/>
        <end position="580"/>
    </location>
</feature>
<feature type="compositionally biased region" description="Polar residues" evidence="7">
    <location>
        <begin position="348"/>
        <end position="360"/>
    </location>
</feature>
<dbReference type="PANTHER" id="PTHR12626">
    <property type="entry name" value="PROGRAMMED CELL DEATH 4"/>
    <property type="match status" value="1"/>
</dbReference>
<dbReference type="InterPro" id="IPR003891">
    <property type="entry name" value="Initiation_fac_eIF4g_MI"/>
</dbReference>
<evidence type="ECO:0000256" key="7">
    <source>
        <dbReference type="SAM" id="MobiDB-lite"/>
    </source>
</evidence>
<evidence type="ECO:0000256" key="5">
    <source>
        <dbReference type="ARBA" id="ARBA00022737"/>
    </source>
</evidence>
<organism evidence="9 10">
    <name type="scientific">Aquatica leii</name>
    <dbReference type="NCBI Taxonomy" id="1421715"/>
    <lineage>
        <taxon>Eukaryota</taxon>
        <taxon>Metazoa</taxon>
        <taxon>Ecdysozoa</taxon>
        <taxon>Arthropoda</taxon>
        <taxon>Hexapoda</taxon>
        <taxon>Insecta</taxon>
        <taxon>Pterygota</taxon>
        <taxon>Neoptera</taxon>
        <taxon>Endopterygota</taxon>
        <taxon>Coleoptera</taxon>
        <taxon>Polyphaga</taxon>
        <taxon>Elateriformia</taxon>
        <taxon>Elateroidea</taxon>
        <taxon>Lampyridae</taxon>
        <taxon>Luciolinae</taxon>
        <taxon>Aquatica</taxon>
    </lineage>
</organism>
<feature type="compositionally biased region" description="Basic residues" evidence="7">
    <location>
        <begin position="392"/>
        <end position="406"/>
    </location>
</feature>
<feature type="domain" description="MI" evidence="8">
    <location>
        <begin position="622"/>
        <end position="745"/>
    </location>
</feature>
<evidence type="ECO:0000256" key="3">
    <source>
        <dbReference type="ARBA" id="ARBA00014414"/>
    </source>
</evidence>
<feature type="region of interest" description="Disordered" evidence="7">
    <location>
        <begin position="341"/>
        <end position="414"/>
    </location>
</feature>
<comment type="subcellular location">
    <subcellularLocation>
        <location evidence="1">Cytoplasm</location>
    </subcellularLocation>
</comment>
<dbReference type="AlphaFoldDB" id="A0AAN7SIV4"/>
<dbReference type="Proteomes" id="UP001353858">
    <property type="component" value="Unassembled WGS sequence"/>
</dbReference>
<keyword evidence="4" id="KW-0963">Cytoplasm</keyword>
<dbReference type="GO" id="GO:0005829">
    <property type="term" value="C:cytosol"/>
    <property type="evidence" value="ECO:0007669"/>
    <property type="project" value="TreeGrafter"/>
</dbReference>
<comment type="similarity">
    <text evidence="2">Belongs to the PDCD4 family.</text>
</comment>
<dbReference type="PANTHER" id="PTHR12626:SF0">
    <property type="entry name" value="PROGRAMMED CELL DEATH PROTEIN 4"/>
    <property type="match status" value="1"/>
</dbReference>
<dbReference type="Pfam" id="PF02847">
    <property type="entry name" value="MA3"/>
    <property type="match status" value="2"/>
</dbReference>
<dbReference type="InterPro" id="IPR039778">
    <property type="entry name" value="PDCD4"/>
</dbReference>
<accession>A0AAN7SIV4</accession>
<evidence type="ECO:0000313" key="10">
    <source>
        <dbReference type="Proteomes" id="UP001353858"/>
    </source>
</evidence>
<name>A0AAN7SIV4_9COLE</name>